<dbReference type="EMBL" id="CAOF01000054">
    <property type="protein sequence ID" value="CCO45363.1"/>
    <property type="molecule type" value="Genomic_DNA"/>
</dbReference>
<comment type="cofactor">
    <cofactor evidence="6">
        <name>Zn(2+)</name>
        <dbReference type="ChEBI" id="CHEBI:29105"/>
    </cofactor>
    <text evidence="6">Binds 1 zinc ion per subunit.</text>
</comment>
<comment type="caution">
    <text evidence="9">The sequence shown here is derived from an EMBL/GenBank/DDBJ whole genome shotgun (WGS) entry which is preliminary data.</text>
</comment>
<reference evidence="9 10" key="1">
    <citation type="journal article" date="2013" name="ISME J.">
        <title>Comparative genomics of pathogenic lineages of Vibrio nigripulchritudo identifies virulence-associated traits.</title>
        <authorList>
            <person name="Goudenege D."/>
            <person name="Labreuche Y."/>
            <person name="Krin E."/>
            <person name="Ansquer D."/>
            <person name="Mangenot S."/>
            <person name="Calteau A."/>
            <person name="Medigue C."/>
            <person name="Mazel D."/>
            <person name="Polz M.F."/>
            <person name="Le Roux F."/>
        </authorList>
    </citation>
    <scope>NUCLEOTIDE SEQUENCE [LARGE SCALE GENOMIC DNA]</scope>
    <source>
        <strain evidence="9 10">SOn1</strain>
    </source>
</reference>
<dbReference type="Proteomes" id="UP000018211">
    <property type="component" value="Unassembled WGS sequence"/>
</dbReference>
<dbReference type="PANTHER" id="PTHR22726:SF24">
    <property type="entry name" value="M48 FAMILY METALLOPEPTIDASE"/>
    <property type="match status" value="1"/>
</dbReference>
<accession>A0AAV2VLG4</accession>
<keyword evidence="7" id="KW-1133">Transmembrane helix</keyword>
<keyword evidence="3 6" id="KW-0378">Hydrolase</keyword>
<evidence type="ECO:0000256" key="5">
    <source>
        <dbReference type="ARBA" id="ARBA00023049"/>
    </source>
</evidence>
<evidence type="ECO:0000313" key="9">
    <source>
        <dbReference type="EMBL" id="CCO45363.1"/>
    </source>
</evidence>
<dbReference type="Pfam" id="PF01435">
    <property type="entry name" value="Peptidase_M48"/>
    <property type="match status" value="1"/>
</dbReference>
<evidence type="ECO:0000256" key="1">
    <source>
        <dbReference type="ARBA" id="ARBA00022670"/>
    </source>
</evidence>
<name>A0AAV2VLG4_9VIBR</name>
<keyword evidence="5 6" id="KW-0482">Metalloprotease</keyword>
<keyword evidence="1 6" id="KW-0645">Protease</keyword>
<gene>
    <name evidence="9" type="ORF">VIBNISOn1_1470001</name>
</gene>
<dbReference type="InterPro" id="IPR001915">
    <property type="entry name" value="Peptidase_M48"/>
</dbReference>
<dbReference type="GO" id="GO:0016020">
    <property type="term" value="C:membrane"/>
    <property type="evidence" value="ECO:0007669"/>
    <property type="project" value="TreeGrafter"/>
</dbReference>
<keyword evidence="7" id="KW-0812">Transmembrane</keyword>
<evidence type="ECO:0000256" key="4">
    <source>
        <dbReference type="ARBA" id="ARBA00022833"/>
    </source>
</evidence>
<dbReference type="Gene3D" id="3.30.2010.10">
    <property type="entry name" value="Metalloproteases ('zincins'), catalytic domain"/>
    <property type="match status" value="1"/>
</dbReference>
<dbReference type="GO" id="GO:0046872">
    <property type="term" value="F:metal ion binding"/>
    <property type="evidence" value="ECO:0007669"/>
    <property type="project" value="UniProtKB-KW"/>
</dbReference>
<evidence type="ECO:0000313" key="10">
    <source>
        <dbReference type="Proteomes" id="UP000018211"/>
    </source>
</evidence>
<dbReference type="RefSeq" id="WP_022610877.1">
    <property type="nucleotide sequence ID" value="NZ_LK391965.1"/>
</dbReference>
<evidence type="ECO:0000259" key="8">
    <source>
        <dbReference type="Pfam" id="PF01435"/>
    </source>
</evidence>
<dbReference type="PANTHER" id="PTHR22726">
    <property type="entry name" value="METALLOENDOPEPTIDASE OMA1"/>
    <property type="match status" value="1"/>
</dbReference>
<keyword evidence="2" id="KW-0479">Metal-binding</keyword>
<dbReference type="CDD" id="cd07332">
    <property type="entry name" value="M48C_Oma1_like"/>
    <property type="match status" value="1"/>
</dbReference>
<evidence type="ECO:0000256" key="7">
    <source>
        <dbReference type="SAM" id="Phobius"/>
    </source>
</evidence>
<sequence>MRIKGMAHPPLSSAKSDAELDLSQRDFMYLHVDGQIVSASIHDIEVTPSPGKLPPKIRFPSGWLFVPEQADEVNAYLKKHGQKGLLGKLESNLTAILVSALLIIGLTIGTFTHGIPWFSQQMVDWVPDEAHETLADYVLKSIDEEWLLPSELPEDEQARIRERFYAQVQSLPLTKFQPQLEFRKSGDFPNAFALSGGVIIMLDEMVELAESDEEVDAILLHELGHIHHQHVMKRLISSSLVSATVALLTGESSGMIDTMVGAGVFLMQSGHSREAEREADEYAKASLITLHGSSEPLAKIFERLHESAMDIPEWLSTHPDMEERIEEAREP</sequence>
<organism evidence="9 10">
    <name type="scientific">Vibrio nigripulchritudo SOn1</name>
    <dbReference type="NCBI Taxonomy" id="1238450"/>
    <lineage>
        <taxon>Bacteria</taxon>
        <taxon>Pseudomonadati</taxon>
        <taxon>Pseudomonadota</taxon>
        <taxon>Gammaproteobacteria</taxon>
        <taxon>Vibrionales</taxon>
        <taxon>Vibrionaceae</taxon>
        <taxon>Vibrio</taxon>
    </lineage>
</organism>
<dbReference type="GO" id="GO:0051603">
    <property type="term" value="P:proteolysis involved in protein catabolic process"/>
    <property type="evidence" value="ECO:0007669"/>
    <property type="project" value="TreeGrafter"/>
</dbReference>
<evidence type="ECO:0000256" key="2">
    <source>
        <dbReference type="ARBA" id="ARBA00022723"/>
    </source>
</evidence>
<dbReference type="InterPro" id="IPR051156">
    <property type="entry name" value="Mito/Outer_Membr_Metalloprot"/>
</dbReference>
<feature type="domain" description="Peptidase M48" evidence="8">
    <location>
        <begin position="156"/>
        <end position="330"/>
    </location>
</feature>
<protein>
    <submittedName>
        <fullName evidence="9">Zn-dependent protease with chaperone function</fullName>
    </submittedName>
</protein>
<feature type="transmembrane region" description="Helical" evidence="7">
    <location>
        <begin position="93"/>
        <end position="118"/>
    </location>
</feature>
<evidence type="ECO:0000256" key="6">
    <source>
        <dbReference type="RuleBase" id="RU003983"/>
    </source>
</evidence>
<evidence type="ECO:0000256" key="3">
    <source>
        <dbReference type="ARBA" id="ARBA00022801"/>
    </source>
</evidence>
<keyword evidence="4 6" id="KW-0862">Zinc</keyword>
<comment type="similarity">
    <text evidence="6">Belongs to the peptidase M48 family.</text>
</comment>
<dbReference type="AlphaFoldDB" id="A0AAV2VLG4"/>
<keyword evidence="7" id="KW-0472">Membrane</keyword>
<proteinExistence type="inferred from homology"/>
<dbReference type="GO" id="GO:0004222">
    <property type="term" value="F:metalloendopeptidase activity"/>
    <property type="evidence" value="ECO:0007669"/>
    <property type="project" value="InterPro"/>
</dbReference>